<keyword evidence="3 4" id="KW-0687">Ribonucleoprotein</keyword>
<organism evidence="6 7">
    <name type="scientific">Hermanssonia centrifuga</name>
    <dbReference type="NCBI Taxonomy" id="98765"/>
    <lineage>
        <taxon>Eukaryota</taxon>
        <taxon>Fungi</taxon>
        <taxon>Dikarya</taxon>
        <taxon>Basidiomycota</taxon>
        <taxon>Agaricomycotina</taxon>
        <taxon>Agaricomycetes</taxon>
        <taxon>Polyporales</taxon>
        <taxon>Meruliaceae</taxon>
        <taxon>Hermanssonia</taxon>
    </lineage>
</organism>
<dbReference type="InterPro" id="IPR023673">
    <property type="entry name" value="Ribosomal_uL1_CS"/>
</dbReference>
<dbReference type="Proteomes" id="UP000309038">
    <property type="component" value="Unassembled WGS sequence"/>
</dbReference>
<reference evidence="6 7" key="1">
    <citation type="submission" date="2019-02" db="EMBL/GenBank/DDBJ databases">
        <title>Genome sequencing of the rare red list fungi Phlebia centrifuga.</title>
        <authorList>
            <person name="Buettner E."/>
            <person name="Kellner H."/>
        </authorList>
    </citation>
    <scope>NUCLEOTIDE SEQUENCE [LARGE SCALE GENOMIC DNA]</scope>
    <source>
        <strain evidence="6 7">DSM 108282</strain>
    </source>
</reference>
<dbReference type="InterPro" id="IPR023674">
    <property type="entry name" value="Ribosomal_uL1-like"/>
</dbReference>
<dbReference type="InterPro" id="IPR028364">
    <property type="entry name" value="Ribosomal_uL1/biogenesis"/>
</dbReference>
<dbReference type="GO" id="GO:0003735">
    <property type="term" value="F:structural constituent of ribosome"/>
    <property type="evidence" value="ECO:0007669"/>
    <property type="project" value="InterPro"/>
</dbReference>
<dbReference type="EMBL" id="SGPJ01000007">
    <property type="protein sequence ID" value="THH02335.1"/>
    <property type="molecule type" value="Genomic_DNA"/>
</dbReference>
<protein>
    <recommendedName>
        <fullName evidence="4">Ribosomal protein</fullName>
    </recommendedName>
</protein>
<gene>
    <name evidence="6" type="ORF">EW026_g499</name>
</gene>
<dbReference type="GO" id="GO:0006412">
    <property type="term" value="P:translation"/>
    <property type="evidence" value="ECO:0007669"/>
    <property type="project" value="InterPro"/>
</dbReference>
<feature type="region of interest" description="Disordered" evidence="5">
    <location>
        <begin position="229"/>
        <end position="248"/>
    </location>
</feature>
<proteinExistence type="inferred from homology"/>
<dbReference type="PIRSF" id="PIRSF002155">
    <property type="entry name" value="Ribosomal_L1"/>
    <property type="match status" value="1"/>
</dbReference>
<evidence type="ECO:0000313" key="6">
    <source>
        <dbReference type="EMBL" id="THH02335.1"/>
    </source>
</evidence>
<comment type="similarity">
    <text evidence="1 4">Belongs to the universal ribosomal protein uL1 family.</text>
</comment>
<accession>A0A4S4KUJ7</accession>
<dbReference type="GO" id="GO:0005762">
    <property type="term" value="C:mitochondrial large ribosomal subunit"/>
    <property type="evidence" value="ECO:0007669"/>
    <property type="project" value="TreeGrafter"/>
</dbReference>
<evidence type="ECO:0000256" key="1">
    <source>
        <dbReference type="ARBA" id="ARBA00010531"/>
    </source>
</evidence>
<dbReference type="Gene3D" id="3.30.190.20">
    <property type="match status" value="1"/>
</dbReference>
<sequence>MSLARLGLHYGRTTGGITLLASPFSRQFHGSLTVMARQKKQRVFAPTKKQLAAKARKKASKARKSIYDSEKMTLDNAISVLRAVEVASPNATYELIVKTAMGRGDRILVFAEGKAAEEAKRAGADVVGGPEIVDAVVSGRQQASMYLCTPDLIRAITPKLGRVLGPRGLMPSERRGTVTDDVAGYIRRLKGTIEWKGDKAGTIRAPIAKVFEDVVKNVKHFLSLVRHATGNQRNTETKDSGPKPTNSITKIMLSSRQGPGIQLSDV</sequence>
<dbReference type="InterPro" id="IPR016095">
    <property type="entry name" value="Ribosomal_uL1_3-a/b-sand"/>
</dbReference>
<evidence type="ECO:0000256" key="4">
    <source>
        <dbReference type="RuleBase" id="RU000659"/>
    </source>
</evidence>
<dbReference type="AlphaFoldDB" id="A0A4S4KUJ7"/>
<dbReference type="FunFam" id="3.40.50.790:FF:000001">
    <property type="entry name" value="50S ribosomal protein L1"/>
    <property type="match status" value="1"/>
</dbReference>
<name>A0A4S4KUJ7_9APHY</name>
<keyword evidence="2 4" id="KW-0689">Ribosomal protein</keyword>
<comment type="caution">
    <text evidence="6">The sequence shown here is derived from an EMBL/GenBank/DDBJ whole genome shotgun (WGS) entry which is preliminary data.</text>
</comment>
<keyword evidence="7" id="KW-1185">Reference proteome</keyword>
<dbReference type="PROSITE" id="PS01199">
    <property type="entry name" value="RIBOSOMAL_L1"/>
    <property type="match status" value="1"/>
</dbReference>
<evidence type="ECO:0000313" key="7">
    <source>
        <dbReference type="Proteomes" id="UP000309038"/>
    </source>
</evidence>
<dbReference type="PANTHER" id="PTHR36427:SF3">
    <property type="entry name" value="LARGE RIBOSOMAL SUBUNIT PROTEIN UL1M"/>
    <property type="match status" value="1"/>
</dbReference>
<dbReference type="GO" id="GO:0003723">
    <property type="term" value="F:RNA binding"/>
    <property type="evidence" value="ECO:0007669"/>
    <property type="project" value="InterPro"/>
</dbReference>
<evidence type="ECO:0000256" key="3">
    <source>
        <dbReference type="ARBA" id="ARBA00023274"/>
    </source>
</evidence>
<dbReference type="PANTHER" id="PTHR36427">
    <property type="entry name" value="54S RIBOSOMAL PROTEIN L1, MITOCHONDRIAL"/>
    <property type="match status" value="1"/>
</dbReference>
<dbReference type="Pfam" id="PF00687">
    <property type="entry name" value="Ribosomal_L1"/>
    <property type="match status" value="1"/>
</dbReference>
<dbReference type="CDD" id="cd00403">
    <property type="entry name" value="Ribosomal_L1"/>
    <property type="match status" value="1"/>
</dbReference>
<dbReference type="SUPFAM" id="SSF56808">
    <property type="entry name" value="Ribosomal protein L1"/>
    <property type="match status" value="1"/>
</dbReference>
<evidence type="ECO:0000256" key="5">
    <source>
        <dbReference type="SAM" id="MobiDB-lite"/>
    </source>
</evidence>
<dbReference type="Gene3D" id="3.40.50.790">
    <property type="match status" value="1"/>
</dbReference>
<evidence type="ECO:0000256" key="2">
    <source>
        <dbReference type="ARBA" id="ARBA00022980"/>
    </source>
</evidence>
<dbReference type="InterPro" id="IPR002143">
    <property type="entry name" value="Ribosomal_uL1"/>
</dbReference>